<gene>
    <name evidence="5" type="ORF">EDD36DRAFT_417172</name>
</gene>
<accession>A0AAN6IF56</accession>
<dbReference type="PANTHER" id="PTHR10039:SF15">
    <property type="entry name" value="NACHT DOMAIN-CONTAINING PROTEIN"/>
    <property type="match status" value="1"/>
</dbReference>
<dbReference type="EMBL" id="MU404352">
    <property type="protein sequence ID" value="KAI1615682.1"/>
    <property type="molecule type" value="Genomic_DNA"/>
</dbReference>
<dbReference type="SUPFAM" id="SSF48403">
    <property type="entry name" value="Ankyrin repeat"/>
    <property type="match status" value="1"/>
</dbReference>
<evidence type="ECO:0000259" key="4">
    <source>
        <dbReference type="Pfam" id="PF24883"/>
    </source>
</evidence>
<dbReference type="PANTHER" id="PTHR10039">
    <property type="entry name" value="AMELOGENIN"/>
    <property type="match status" value="1"/>
</dbReference>
<comment type="caution">
    <text evidence="5">The sequence shown here is derived from an EMBL/GenBank/DDBJ whole genome shotgun (WGS) entry which is preliminary data.</text>
</comment>
<name>A0AAN6IF56_9EURO</name>
<dbReference type="InterPro" id="IPR002110">
    <property type="entry name" value="Ankyrin_rpt"/>
</dbReference>
<evidence type="ECO:0000313" key="5">
    <source>
        <dbReference type="EMBL" id="KAI1615682.1"/>
    </source>
</evidence>
<dbReference type="Gene3D" id="1.25.40.20">
    <property type="entry name" value="Ankyrin repeat-containing domain"/>
    <property type="match status" value="3"/>
</dbReference>
<proteinExistence type="predicted"/>
<dbReference type="Pfam" id="PF24883">
    <property type="entry name" value="NPHP3_N"/>
    <property type="match status" value="1"/>
</dbReference>
<dbReference type="AlphaFoldDB" id="A0AAN6IF56"/>
<dbReference type="PROSITE" id="PS50297">
    <property type="entry name" value="ANK_REP_REGION"/>
    <property type="match status" value="2"/>
</dbReference>
<sequence length="993" mass="111352">MSFGFGVGDFLAVAELVDETRKRFKGAPTEFNALANETRILQTIVNDVKIRVDDDDLAPLDRDKLHDASKNCENVLRDLNLTVDHFTELDLSNPAQKILSKGMWKRLRWDSGDADRLRSRLISAIQLLDTVRQRLSSAQQQHDLKKLTEIANWLAPGTYAEQQADFFSKVHPGTGQWIFTDPVYRAWRDGGLNRLLLSGIPGAGKTIVASSIIHKLENSVSEQDACAVAYFYSSFKRHETQSTLSITSSLVRQLFLQGSKHGHHVESLYEEHRKGSSTARPNQKEIFSGLESLLLGFSRVTFIIDALDECQGSRKTDLHPQIKDAICESVQGMYVSIRFLLAKLHCDALMDKTKPKDVMQSLKKFREGGNALGRAYEDTMQRIKSQPEEHKDLARRVLICVTYCARPLSVAEVQHALAIDADMKEIDEAYDLDDPELMISSCAGLVTVEAQNEFADGHTYVTDSEGYGFHEVLQQLEVLRVARRSQYRFLAYSAEYWDHHLSPTTPANPVTDRVVSFLDCPGRIACAYEVLYREVPVQESVHGITALHLLAHMGADKWIREYISRGNLSANDAAFPIARARTEAASSRRRLVMGKTATSLHDNDRQTPLWHAAAQGNTSTVGILIDMHGQLVNEENAHCQTPLAMAIEKAHEDTALRILEEPMLSWKEHRNKYGETYFHVAFGYKCETVVERLLDLDADPGRHEGERPQALLTSMQDNRGRTPLLCAASRGHLGIVKKLLAHGDGRELNIMDCEGNWWSVGRLQHLAMQKNFKADLCDHVGWTLLHCSAYGGDLTSVKIVMDMQIFLVNAPDSRGRTALSLAAHGGHVEIVRCLISRHADAEAADDKGITPLMQAAASCWPDVVALLAPLVSVINSTDEGGDTVLHYLGHRYLSSEDFFGPREGFDEFESCLECLLEHGAALHIRNKKGSLAYGVPCDRIAELDEDPWKKERYGEEYSRVLGKLRADLDVAWDRQQQNKTTQKQFSDEVQQHH</sequence>
<feature type="repeat" description="ANK" evidence="2">
    <location>
        <begin position="719"/>
        <end position="743"/>
    </location>
</feature>
<dbReference type="Gene3D" id="3.40.50.300">
    <property type="entry name" value="P-loop containing nucleotide triphosphate hydrolases"/>
    <property type="match status" value="1"/>
</dbReference>
<evidence type="ECO:0000259" key="3">
    <source>
        <dbReference type="Pfam" id="PF22939"/>
    </source>
</evidence>
<organism evidence="5 6">
    <name type="scientific">Exophiala viscosa</name>
    <dbReference type="NCBI Taxonomy" id="2486360"/>
    <lineage>
        <taxon>Eukaryota</taxon>
        <taxon>Fungi</taxon>
        <taxon>Dikarya</taxon>
        <taxon>Ascomycota</taxon>
        <taxon>Pezizomycotina</taxon>
        <taxon>Eurotiomycetes</taxon>
        <taxon>Chaetothyriomycetidae</taxon>
        <taxon>Chaetothyriales</taxon>
        <taxon>Herpotrichiellaceae</taxon>
        <taxon>Exophiala</taxon>
    </lineage>
</organism>
<feature type="domain" description="Nephrocystin 3-like N-terminal" evidence="4">
    <location>
        <begin position="173"/>
        <end position="340"/>
    </location>
</feature>
<dbReference type="Pfam" id="PF22939">
    <property type="entry name" value="WHD_GPIID"/>
    <property type="match status" value="1"/>
</dbReference>
<evidence type="ECO:0000313" key="6">
    <source>
        <dbReference type="Proteomes" id="UP001203852"/>
    </source>
</evidence>
<keyword evidence="6" id="KW-1185">Reference proteome</keyword>
<dbReference type="InterPro" id="IPR056884">
    <property type="entry name" value="NPHP3-like_N"/>
</dbReference>
<keyword evidence="2" id="KW-0040">ANK repeat</keyword>
<reference evidence="5" key="1">
    <citation type="journal article" date="2022" name="bioRxiv">
        <title>Deciphering the potential niche of two novel black yeast fungi from a biological soil crust based on their genomes, phenotypes, and melanin regulation.</title>
        <authorList>
            <consortium name="DOE Joint Genome Institute"/>
            <person name="Carr E.C."/>
            <person name="Barton Q."/>
            <person name="Grambo S."/>
            <person name="Sullivan M."/>
            <person name="Renfro C.M."/>
            <person name="Kuo A."/>
            <person name="Pangilinan J."/>
            <person name="Lipzen A."/>
            <person name="Keymanesh K."/>
            <person name="Savage E."/>
            <person name="Barry K."/>
            <person name="Grigoriev I.V."/>
            <person name="Riekhof W.R."/>
            <person name="Harris S.S."/>
        </authorList>
    </citation>
    <scope>NUCLEOTIDE SEQUENCE</scope>
    <source>
        <strain evidence="5">JF 03-4F</strain>
    </source>
</reference>
<dbReference type="Pfam" id="PF12796">
    <property type="entry name" value="Ank_2"/>
    <property type="match status" value="3"/>
</dbReference>
<dbReference type="InterPro" id="IPR027417">
    <property type="entry name" value="P-loop_NTPase"/>
</dbReference>
<dbReference type="Proteomes" id="UP001203852">
    <property type="component" value="Unassembled WGS sequence"/>
</dbReference>
<keyword evidence="1" id="KW-0677">Repeat</keyword>
<feature type="domain" description="GPI inositol-deacylase winged helix" evidence="3">
    <location>
        <begin position="388"/>
        <end position="453"/>
    </location>
</feature>
<dbReference type="InterPro" id="IPR036770">
    <property type="entry name" value="Ankyrin_rpt-contain_sf"/>
</dbReference>
<dbReference type="InterPro" id="IPR054471">
    <property type="entry name" value="GPIID_WHD"/>
</dbReference>
<dbReference type="SUPFAM" id="SSF52540">
    <property type="entry name" value="P-loop containing nucleoside triphosphate hydrolases"/>
    <property type="match status" value="1"/>
</dbReference>
<dbReference type="PROSITE" id="PS50088">
    <property type="entry name" value="ANK_REPEAT"/>
    <property type="match status" value="2"/>
</dbReference>
<evidence type="ECO:0000256" key="1">
    <source>
        <dbReference type="ARBA" id="ARBA00022737"/>
    </source>
</evidence>
<evidence type="ECO:0000256" key="2">
    <source>
        <dbReference type="PROSITE-ProRule" id="PRU00023"/>
    </source>
</evidence>
<dbReference type="SMART" id="SM00248">
    <property type="entry name" value="ANK"/>
    <property type="match status" value="9"/>
</dbReference>
<feature type="repeat" description="ANK" evidence="2">
    <location>
        <begin position="814"/>
        <end position="846"/>
    </location>
</feature>
<protein>
    <submittedName>
        <fullName evidence="5">Ankyrin repeat-containing domain protein</fullName>
    </submittedName>
</protein>